<evidence type="ECO:0000313" key="1">
    <source>
        <dbReference type="Proteomes" id="UP000887565"/>
    </source>
</evidence>
<dbReference type="AlphaFoldDB" id="A0A915IMF5"/>
<proteinExistence type="predicted"/>
<dbReference type="Proteomes" id="UP000887565">
    <property type="component" value="Unplaced"/>
</dbReference>
<evidence type="ECO:0000313" key="2">
    <source>
        <dbReference type="WBParaSite" id="nRc.2.0.1.t15362-RA"/>
    </source>
</evidence>
<accession>A0A915IMF5</accession>
<sequence>DIERDLKAYAQFRREWRGKSAASGSYDDLNQQTFYASYKRPGATSNGDNNRSPRYEYSEKDFENFYKTFKKRVSMDREYENAAARDPRLRHFRTQRSLHEHPAQKQAKDYYDTMEDRHRQSFKVAMFFGVVVITYKRSAIFKNTLWSVEFSNLPLSIHFPRYALENRKVTVDANHHNTQIDYKLLKI</sequence>
<keyword evidence="1" id="KW-1185">Reference proteome</keyword>
<organism evidence="1 2">
    <name type="scientific">Romanomermis culicivorax</name>
    <name type="common">Nematode worm</name>
    <dbReference type="NCBI Taxonomy" id="13658"/>
    <lineage>
        <taxon>Eukaryota</taxon>
        <taxon>Metazoa</taxon>
        <taxon>Ecdysozoa</taxon>
        <taxon>Nematoda</taxon>
        <taxon>Enoplea</taxon>
        <taxon>Dorylaimia</taxon>
        <taxon>Mermithida</taxon>
        <taxon>Mermithoidea</taxon>
        <taxon>Mermithidae</taxon>
        <taxon>Romanomermis</taxon>
    </lineage>
</organism>
<protein>
    <submittedName>
        <fullName evidence="2">Uncharacterized protein</fullName>
    </submittedName>
</protein>
<reference evidence="2" key="1">
    <citation type="submission" date="2022-11" db="UniProtKB">
        <authorList>
            <consortium name="WormBaseParasite"/>
        </authorList>
    </citation>
    <scope>IDENTIFICATION</scope>
</reference>
<dbReference type="WBParaSite" id="nRc.2.0.1.t15362-RA">
    <property type="protein sequence ID" value="nRc.2.0.1.t15362-RA"/>
    <property type="gene ID" value="nRc.2.0.1.g15362"/>
</dbReference>
<name>A0A915IMF5_ROMCU</name>